<protein>
    <submittedName>
        <fullName evidence="2">Uncharacterized protein</fullName>
    </submittedName>
</protein>
<dbReference type="VEuPathDB" id="FungiDB:CPAG_04394"/>
<sequence>MTRGCELTPHSGIDLDNLLWLWGGLSRDWTSRKSWTPPNQRSKKDVEEWKGWVALGPYQEDEHPPGVASRQDPTPSPMRRSTQDLLSRDSASASCVLNVASDLHTGPVGIL</sequence>
<evidence type="ECO:0000256" key="1">
    <source>
        <dbReference type="SAM" id="MobiDB-lite"/>
    </source>
</evidence>
<reference evidence="3" key="2">
    <citation type="journal article" date="2009" name="Genome Res.">
        <title>Comparative genomic analyses of the human fungal pathogens Coccidioides and their relatives.</title>
        <authorList>
            <person name="Sharpton T.J."/>
            <person name="Stajich J.E."/>
            <person name="Rounsley S.D."/>
            <person name="Gardner M.J."/>
            <person name="Wortman J.R."/>
            <person name="Jordar V.S."/>
            <person name="Maiti R."/>
            <person name="Kodira C.D."/>
            <person name="Neafsey D.E."/>
            <person name="Zeng Q."/>
            <person name="Hung C.-Y."/>
            <person name="McMahan C."/>
            <person name="Muszewska A."/>
            <person name="Grynberg M."/>
            <person name="Mandel M.A."/>
            <person name="Kellner E.M."/>
            <person name="Barker B.M."/>
            <person name="Galgiani J.N."/>
            <person name="Orbach M.J."/>
            <person name="Kirkland T.N."/>
            <person name="Cole G.T."/>
            <person name="Henn M.R."/>
            <person name="Birren B.W."/>
            <person name="Taylor J.W."/>
        </authorList>
    </citation>
    <scope>NUCLEOTIDE SEQUENCE [LARGE SCALE GENOMIC DNA]</scope>
    <source>
        <strain evidence="3">RMSCC 3488</strain>
    </source>
</reference>
<name>A0A0J6I923_COCPO</name>
<dbReference type="AlphaFoldDB" id="A0A0J6I923"/>
<reference evidence="3" key="3">
    <citation type="journal article" date="2010" name="Genome Res.">
        <title>Population genomic sequencing of Coccidioides fungi reveals recent hybridization and transposon control.</title>
        <authorList>
            <person name="Neafsey D.E."/>
            <person name="Barker B.M."/>
            <person name="Sharpton T.J."/>
            <person name="Stajich J.E."/>
            <person name="Park D.J."/>
            <person name="Whiston E."/>
            <person name="Hung C.-Y."/>
            <person name="McMahan C."/>
            <person name="White J."/>
            <person name="Sykes S."/>
            <person name="Heiman D."/>
            <person name="Young S."/>
            <person name="Zeng Q."/>
            <person name="Abouelleil A."/>
            <person name="Aftuck L."/>
            <person name="Bessette D."/>
            <person name="Brown A."/>
            <person name="FitzGerald M."/>
            <person name="Lui A."/>
            <person name="Macdonald J.P."/>
            <person name="Priest M."/>
            <person name="Orbach M.J."/>
            <person name="Galgiani J.N."/>
            <person name="Kirkland T.N."/>
            <person name="Cole G.T."/>
            <person name="Birren B.W."/>
            <person name="Henn M.R."/>
            <person name="Taylor J.W."/>
            <person name="Rounsley S.D."/>
        </authorList>
    </citation>
    <scope>NUCLEOTIDE SEQUENCE [LARGE SCALE GENOMIC DNA]</scope>
    <source>
        <strain evidence="3">RMSCC 3488</strain>
    </source>
</reference>
<accession>A0A0J6I923</accession>
<dbReference type="EMBL" id="DS268110">
    <property type="protein sequence ID" value="KMM68062.1"/>
    <property type="molecule type" value="Genomic_DNA"/>
</dbReference>
<organism evidence="2 3">
    <name type="scientific">Coccidioides posadasii RMSCC 3488</name>
    <dbReference type="NCBI Taxonomy" id="454284"/>
    <lineage>
        <taxon>Eukaryota</taxon>
        <taxon>Fungi</taxon>
        <taxon>Dikarya</taxon>
        <taxon>Ascomycota</taxon>
        <taxon>Pezizomycotina</taxon>
        <taxon>Eurotiomycetes</taxon>
        <taxon>Eurotiomycetidae</taxon>
        <taxon>Onygenales</taxon>
        <taxon>Onygenaceae</taxon>
        <taxon>Coccidioides</taxon>
    </lineage>
</organism>
<gene>
    <name evidence="2" type="ORF">CPAG_04394</name>
</gene>
<evidence type="ECO:0000313" key="2">
    <source>
        <dbReference type="EMBL" id="KMM68062.1"/>
    </source>
</evidence>
<feature type="region of interest" description="Disordered" evidence="1">
    <location>
        <begin position="28"/>
        <end position="87"/>
    </location>
</feature>
<proteinExistence type="predicted"/>
<evidence type="ECO:0000313" key="3">
    <source>
        <dbReference type="Proteomes" id="UP000054567"/>
    </source>
</evidence>
<dbReference type="Proteomes" id="UP000054567">
    <property type="component" value="Unassembled WGS sequence"/>
</dbReference>
<reference evidence="2 3" key="1">
    <citation type="submission" date="2007-06" db="EMBL/GenBank/DDBJ databases">
        <title>The Genome Sequence of Coccidioides posadasii RMSCC_3488.</title>
        <authorList>
            <consortium name="Coccidioides Genome Resources Consortium"/>
            <consortium name="The Broad Institute Genome Sequencing Platform"/>
            <person name="Henn M.R."/>
            <person name="Sykes S."/>
            <person name="Young S."/>
            <person name="Jaffe D."/>
            <person name="Berlin A."/>
            <person name="Alvarez P."/>
            <person name="Butler J."/>
            <person name="Gnerre S."/>
            <person name="Grabherr M."/>
            <person name="Mauceli E."/>
            <person name="Brockman W."/>
            <person name="Kodira C."/>
            <person name="Alvarado L."/>
            <person name="Zeng Q."/>
            <person name="Crawford M."/>
            <person name="Antoine C."/>
            <person name="Devon K."/>
            <person name="Galgiani J."/>
            <person name="Orsborn K."/>
            <person name="Lewis M.L."/>
            <person name="Nusbaum C."/>
            <person name="Galagan J."/>
            <person name="Birren B."/>
        </authorList>
    </citation>
    <scope>NUCLEOTIDE SEQUENCE [LARGE SCALE GENOMIC DNA]</scope>
    <source>
        <strain evidence="2 3">RMSCC 3488</strain>
    </source>
</reference>